<comment type="similarity">
    <text evidence="1">Belongs to the FAM221 family.</text>
</comment>
<evidence type="ECO:0000256" key="1">
    <source>
        <dbReference type="ARBA" id="ARBA00011026"/>
    </source>
</evidence>
<reference evidence="3" key="1">
    <citation type="submission" date="2025-08" db="UniProtKB">
        <authorList>
            <consortium name="Ensembl"/>
        </authorList>
    </citation>
    <scope>IDENTIFICATION</scope>
</reference>
<feature type="region of interest" description="Disordered" evidence="2">
    <location>
        <begin position="98"/>
        <end position="123"/>
    </location>
</feature>
<dbReference type="Pfam" id="PF14753">
    <property type="entry name" value="FAM221"/>
    <property type="match status" value="1"/>
</dbReference>
<evidence type="ECO:0000313" key="3">
    <source>
        <dbReference type="Ensembl" id="ENSAOWP00000018594.1"/>
    </source>
</evidence>
<organism evidence="3 4">
    <name type="scientific">Apteryx owenii</name>
    <name type="common">Little spotted kiwi</name>
    <dbReference type="NCBI Taxonomy" id="8824"/>
    <lineage>
        <taxon>Eukaryota</taxon>
        <taxon>Metazoa</taxon>
        <taxon>Chordata</taxon>
        <taxon>Craniata</taxon>
        <taxon>Vertebrata</taxon>
        <taxon>Euteleostomi</taxon>
        <taxon>Archelosauria</taxon>
        <taxon>Archosauria</taxon>
        <taxon>Dinosauria</taxon>
        <taxon>Saurischia</taxon>
        <taxon>Theropoda</taxon>
        <taxon>Coelurosauria</taxon>
        <taxon>Aves</taxon>
        <taxon>Palaeognathae</taxon>
        <taxon>Apterygiformes</taxon>
        <taxon>Apterygidae</taxon>
        <taxon>Apteryx</taxon>
    </lineage>
</organism>
<accession>A0A8B9Q0J8</accession>
<name>A0A8B9Q0J8_APTOW</name>
<dbReference type="InterPro" id="IPR026755">
    <property type="entry name" value="Fam221a/b"/>
</dbReference>
<evidence type="ECO:0000313" key="4">
    <source>
        <dbReference type="Proteomes" id="UP000694424"/>
    </source>
</evidence>
<dbReference type="Proteomes" id="UP000694424">
    <property type="component" value="Unplaced"/>
</dbReference>
<dbReference type="PANTHER" id="PTHR31214">
    <property type="entry name" value="PROTEIN FAM221A-RELATED"/>
    <property type="match status" value="1"/>
</dbReference>
<feature type="compositionally biased region" description="Polar residues" evidence="2">
    <location>
        <begin position="161"/>
        <end position="172"/>
    </location>
</feature>
<evidence type="ECO:0000256" key="2">
    <source>
        <dbReference type="SAM" id="MobiDB-lite"/>
    </source>
</evidence>
<sequence length="372" mass="40489">KTTPTSLTPSSFWLSGSPQGRPMSPHYWELPHPPVLQELLPSPLPPSYWEPPRSPQAPSFHPGTVGPCVTSHHGHHGSLATPSIRAGAALAVQHRARSAMEAEAPQAEAPAEGSLAPAAEAQSSPIPAHLSPRPQVCQVETGAQRCGRARARCSPRADPQEPSQAVSQTRWPHTSLPALSSADGTMQAAVPAEKAELVSAAKAMHRDQFGKHVEELFHLEKEAALKALRTGLYVGWRCPEYLWDCFRVGDHSKCFCGHLLNEHQAYKGASVPCAVERCECQSFTFVPSRPEDVGEFRLRRRVPLGHFAWCRCKHSHEKHAPSAGRPCRIAGEAAAPARARVRVRVCMRSCISGTRAQAWLRARRAAVPLSGK</sequence>
<feature type="region of interest" description="Disordered" evidence="2">
    <location>
        <begin position="152"/>
        <end position="172"/>
    </location>
</feature>
<feature type="compositionally biased region" description="Low complexity" evidence="2">
    <location>
        <begin position="99"/>
        <end position="112"/>
    </location>
</feature>
<dbReference type="Ensembl" id="ENSAOWT00000021081.1">
    <property type="protein sequence ID" value="ENSAOWP00000018594.1"/>
    <property type="gene ID" value="ENSAOWG00000012667.1"/>
</dbReference>
<keyword evidence="4" id="KW-1185">Reference proteome</keyword>
<reference evidence="3" key="2">
    <citation type="submission" date="2025-09" db="UniProtKB">
        <authorList>
            <consortium name="Ensembl"/>
        </authorList>
    </citation>
    <scope>IDENTIFICATION</scope>
</reference>
<proteinExistence type="inferred from homology"/>
<dbReference type="AlphaFoldDB" id="A0A8B9Q0J8"/>
<dbReference type="PANTHER" id="PTHR31214:SF3">
    <property type="entry name" value="PROTEIN FAM221B"/>
    <property type="match status" value="1"/>
</dbReference>
<protein>
    <submittedName>
        <fullName evidence="3">Family with sequence similarity 221 member B</fullName>
    </submittedName>
</protein>